<evidence type="ECO:0000256" key="1">
    <source>
        <dbReference type="ARBA" id="ARBA00004123"/>
    </source>
</evidence>
<comment type="similarity">
    <text evidence="2">Belongs to the ARS2 family.</text>
</comment>
<dbReference type="STRING" id="78915.A0A4P9XHN7"/>
<dbReference type="AlphaFoldDB" id="A0A4P9XHN7"/>
<dbReference type="InterPro" id="IPR039727">
    <property type="entry name" value="SE/Ars2"/>
</dbReference>
<keyword evidence="4" id="KW-0863">Zinc-finger</keyword>
<reference evidence="7" key="1">
    <citation type="journal article" date="2018" name="Nat. Microbiol.">
        <title>Leveraging single-cell genomics to expand the fungal tree of life.</title>
        <authorList>
            <person name="Ahrendt S.R."/>
            <person name="Quandt C.A."/>
            <person name="Ciobanu D."/>
            <person name="Clum A."/>
            <person name="Salamov A."/>
            <person name="Andreopoulos B."/>
            <person name="Cheng J.F."/>
            <person name="Woyke T."/>
            <person name="Pelin A."/>
            <person name="Henrissat B."/>
            <person name="Reynolds N.K."/>
            <person name="Benny G.L."/>
            <person name="Smith M.E."/>
            <person name="James T.Y."/>
            <person name="Grigoriev I.V."/>
        </authorList>
    </citation>
    <scope>NUCLEOTIDE SEQUENCE [LARGE SCALE GENOMIC DNA]</scope>
    <source>
        <strain evidence="7">RSA 1356</strain>
    </source>
</reference>
<dbReference type="InterPro" id="IPR035979">
    <property type="entry name" value="RBD_domain_sf"/>
</dbReference>
<keyword evidence="4" id="KW-0479">Metal-binding</keyword>
<evidence type="ECO:0000313" key="6">
    <source>
        <dbReference type="EMBL" id="RKP05178.1"/>
    </source>
</evidence>
<keyword evidence="7" id="KW-1185">Reference proteome</keyword>
<dbReference type="InterPro" id="IPR000504">
    <property type="entry name" value="RRM_dom"/>
</dbReference>
<dbReference type="Pfam" id="PF00076">
    <property type="entry name" value="RRM_1"/>
    <property type="match status" value="1"/>
</dbReference>
<dbReference type="PANTHER" id="PTHR13165:SF0">
    <property type="entry name" value="SERRATE RNA EFFECTOR MOLECULE HOMOLOG"/>
    <property type="match status" value="1"/>
</dbReference>
<evidence type="ECO:0000256" key="3">
    <source>
        <dbReference type="ARBA" id="ARBA00023242"/>
    </source>
</evidence>
<evidence type="ECO:0000256" key="2">
    <source>
        <dbReference type="ARBA" id="ARBA00005407"/>
    </source>
</evidence>
<dbReference type="InterPro" id="IPR025239">
    <property type="entry name" value="DUF4187"/>
</dbReference>
<dbReference type="OrthoDB" id="342064at2759"/>
<accession>A0A4P9XHN7</accession>
<sequence>MTVRRFDPYKLDYLVSFRQFAEYVNNRTRGRRYDDRELSEQYAAYKRDYTKRQCKKFFDAHHEMAWFREKYHPMERQRWIEEVHALKRENYEQFKLDAAAGKYDDICLDEGVTDVKTLANINADEESDTVLFVKSITPAIGREKVIEMCKSVEGFRYLAVSDPNALKRFHRFGWIAFKEGSDIKAAFDKLNNQKIEEFEFHLGFHKKVPNVKPRYAPEITNHPQRLKKDLGRIADVIAVLDDEVRSDLNGIELVNELFHKICATKLSTETNGTMESIDTWKMKKQLDLLIEYLRQVHMFCYYCGFGADNPMDLERRCPIQHYRKVGEIPESPGAYWRADYTLDKWTRALDARLDFKDKPAHKIDVEPLGGRQTEDVSTACSWDYMSKIAEQRYACTLCSKQFLGPGFVMKHLGNKHTIKVDDLVQKQFYNNYVRDPNRLMPNMQPPTNTFFPQIASAPVGTPLDQIPRIGFEPPTTPAAPLALPAMPRQVTSYVDLDAPAEGDLELNYG</sequence>
<dbReference type="PROSITE" id="PS00028">
    <property type="entry name" value="ZINC_FINGER_C2H2_1"/>
    <property type="match status" value="1"/>
</dbReference>
<dbReference type="Pfam" id="PF13821">
    <property type="entry name" value="DUF4187"/>
    <property type="match status" value="1"/>
</dbReference>
<dbReference type="Pfam" id="PF04959">
    <property type="entry name" value="ARS2"/>
    <property type="match status" value="1"/>
</dbReference>
<dbReference type="PANTHER" id="PTHR13165">
    <property type="entry name" value="ARSENITE-RESISTANCE PROTEIN 2"/>
    <property type="match status" value="1"/>
</dbReference>
<dbReference type="PROSITE" id="PS50157">
    <property type="entry name" value="ZINC_FINGER_C2H2_2"/>
    <property type="match status" value="1"/>
</dbReference>
<name>A0A4P9XHN7_9FUNG</name>
<dbReference type="GO" id="GO:0003723">
    <property type="term" value="F:RNA binding"/>
    <property type="evidence" value="ECO:0007669"/>
    <property type="project" value="InterPro"/>
</dbReference>
<dbReference type="GO" id="GO:0031047">
    <property type="term" value="P:regulatory ncRNA-mediated gene silencing"/>
    <property type="evidence" value="ECO:0007669"/>
    <property type="project" value="UniProtKB-ARBA"/>
</dbReference>
<evidence type="ECO:0000256" key="4">
    <source>
        <dbReference type="PROSITE-ProRule" id="PRU00042"/>
    </source>
</evidence>
<dbReference type="InterPro" id="IPR007042">
    <property type="entry name" value="SERRATE/Ars2_C"/>
</dbReference>
<evidence type="ECO:0000313" key="7">
    <source>
        <dbReference type="Proteomes" id="UP000271241"/>
    </source>
</evidence>
<keyword evidence="4" id="KW-0862">Zinc</keyword>
<dbReference type="Proteomes" id="UP000271241">
    <property type="component" value="Unassembled WGS sequence"/>
</dbReference>
<dbReference type="InterPro" id="IPR021933">
    <property type="entry name" value="SERRATE/Ars2_N"/>
</dbReference>
<protein>
    <recommendedName>
        <fullName evidence="5">C2H2-type domain-containing protein</fullName>
    </recommendedName>
</protein>
<dbReference type="SUPFAM" id="SSF54928">
    <property type="entry name" value="RNA-binding domain, RBD"/>
    <property type="match status" value="1"/>
</dbReference>
<evidence type="ECO:0000259" key="5">
    <source>
        <dbReference type="PROSITE" id="PS50157"/>
    </source>
</evidence>
<dbReference type="GO" id="GO:0008270">
    <property type="term" value="F:zinc ion binding"/>
    <property type="evidence" value="ECO:0007669"/>
    <property type="project" value="UniProtKB-KW"/>
</dbReference>
<dbReference type="InterPro" id="IPR013087">
    <property type="entry name" value="Znf_C2H2_type"/>
</dbReference>
<dbReference type="GO" id="GO:0016070">
    <property type="term" value="P:RNA metabolic process"/>
    <property type="evidence" value="ECO:0007669"/>
    <property type="project" value="UniProtKB-ARBA"/>
</dbReference>
<proteinExistence type="inferred from homology"/>
<dbReference type="Pfam" id="PF12066">
    <property type="entry name" value="SERRATE_Ars2_N"/>
    <property type="match status" value="1"/>
</dbReference>
<comment type="subcellular location">
    <subcellularLocation>
        <location evidence="1">Nucleus</location>
    </subcellularLocation>
</comment>
<feature type="domain" description="C2H2-type" evidence="5">
    <location>
        <begin position="393"/>
        <end position="417"/>
    </location>
</feature>
<organism evidence="6 7">
    <name type="scientific">Thamnocephalis sphaerospora</name>
    <dbReference type="NCBI Taxonomy" id="78915"/>
    <lineage>
        <taxon>Eukaryota</taxon>
        <taxon>Fungi</taxon>
        <taxon>Fungi incertae sedis</taxon>
        <taxon>Zoopagomycota</taxon>
        <taxon>Zoopagomycotina</taxon>
        <taxon>Zoopagomycetes</taxon>
        <taxon>Zoopagales</taxon>
        <taxon>Sigmoideomycetaceae</taxon>
        <taxon>Thamnocephalis</taxon>
    </lineage>
</organism>
<gene>
    <name evidence="6" type="ORF">THASP1DRAFT_20109</name>
</gene>
<keyword evidence="3" id="KW-0539">Nucleus</keyword>
<dbReference type="GO" id="GO:0016604">
    <property type="term" value="C:nuclear body"/>
    <property type="evidence" value="ECO:0007669"/>
    <property type="project" value="TreeGrafter"/>
</dbReference>
<dbReference type="EMBL" id="KZ993231">
    <property type="protein sequence ID" value="RKP05178.1"/>
    <property type="molecule type" value="Genomic_DNA"/>
</dbReference>
<dbReference type="SMART" id="SM01173">
    <property type="entry name" value="DUF4187"/>
    <property type="match status" value="1"/>
</dbReference>